<reference evidence="2 3" key="1">
    <citation type="journal article" date="2012" name="Genome Biol.">
        <title>Genome and low-iron response of an oceanic diatom adapted to chronic iron limitation.</title>
        <authorList>
            <person name="Lommer M."/>
            <person name="Specht M."/>
            <person name="Roy A.S."/>
            <person name="Kraemer L."/>
            <person name="Andreson R."/>
            <person name="Gutowska M.A."/>
            <person name="Wolf J."/>
            <person name="Bergner S.V."/>
            <person name="Schilhabel M.B."/>
            <person name="Klostermeier U.C."/>
            <person name="Beiko R.G."/>
            <person name="Rosenstiel P."/>
            <person name="Hippler M."/>
            <person name="Laroche J."/>
        </authorList>
    </citation>
    <scope>NUCLEOTIDE SEQUENCE [LARGE SCALE GENOMIC DNA]</scope>
    <source>
        <strain evidence="2 3">CCMP1005</strain>
    </source>
</reference>
<organism evidence="2 3">
    <name type="scientific">Thalassiosira oceanica</name>
    <name type="common">Marine diatom</name>
    <dbReference type="NCBI Taxonomy" id="159749"/>
    <lineage>
        <taxon>Eukaryota</taxon>
        <taxon>Sar</taxon>
        <taxon>Stramenopiles</taxon>
        <taxon>Ochrophyta</taxon>
        <taxon>Bacillariophyta</taxon>
        <taxon>Coscinodiscophyceae</taxon>
        <taxon>Thalassiosirophycidae</taxon>
        <taxon>Thalassiosirales</taxon>
        <taxon>Thalassiosiraceae</taxon>
        <taxon>Thalassiosira</taxon>
    </lineage>
</organism>
<evidence type="ECO:0000313" key="3">
    <source>
        <dbReference type="Proteomes" id="UP000266841"/>
    </source>
</evidence>
<comment type="caution">
    <text evidence="2">The sequence shown here is derived from an EMBL/GenBank/DDBJ whole genome shotgun (WGS) entry which is preliminary data.</text>
</comment>
<sequence length="117" mass="12294">GGKVALLPAPTAAPEPHGRRRLPPHLPHAGPGLEAQRADGESRGDLPGIRAGRPGRRVEGARGRLQAGLRDAREALPRGVRRAARGAAREQAGGGHLPLRRGRVALVSPPVLRILRV</sequence>
<name>K0RLQ3_THAOC</name>
<dbReference type="AlphaFoldDB" id="K0RLQ3"/>
<protein>
    <submittedName>
        <fullName evidence="2">Uncharacterized protein</fullName>
    </submittedName>
</protein>
<evidence type="ECO:0000256" key="1">
    <source>
        <dbReference type="SAM" id="MobiDB-lite"/>
    </source>
</evidence>
<keyword evidence="3" id="KW-1185">Reference proteome</keyword>
<feature type="region of interest" description="Disordered" evidence="1">
    <location>
        <begin position="1"/>
        <end position="64"/>
    </location>
</feature>
<feature type="non-terminal residue" evidence="2">
    <location>
        <position position="1"/>
    </location>
</feature>
<dbReference type="Proteomes" id="UP000266841">
    <property type="component" value="Unassembled WGS sequence"/>
</dbReference>
<accession>K0RLQ3</accession>
<proteinExistence type="predicted"/>
<gene>
    <name evidence="2" type="ORF">THAOC_26341</name>
</gene>
<dbReference type="EMBL" id="AGNL01036368">
    <property type="protein sequence ID" value="EJK54100.1"/>
    <property type="molecule type" value="Genomic_DNA"/>
</dbReference>
<feature type="compositionally biased region" description="Low complexity" evidence="1">
    <location>
        <begin position="1"/>
        <end position="15"/>
    </location>
</feature>
<evidence type="ECO:0000313" key="2">
    <source>
        <dbReference type="EMBL" id="EJK54100.1"/>
    </source>
</evidence>